<evidence type="ECO:0000256" key="3">
    <source>
        <dbReference type="ARBA" id="ARBA00023125"/>
    </source>
</evidence>
<feature type="domain" description="RNA polymerase sigma-70 region 4" evidence="6">
    <location>
        <begin position="12"/>
        <end position="43"/>
    </location>
</feature>
<accession>A0AAE3DE52</accession>
<dbReference type="RefSeq" id="WP_302928435.1">
    <property type="nucleotide sequence ID" value="NZ_JAJEPW010000013.1"/>
</dbReference>
<evidence type="ECO:0000313" key="8">
    <source>
        <dbReference type="Proteomes" id="UP001199319"/>
    </source>
</evidence>
<dbReference type="InterPro" id="IPR037171">
    <property type="entry name" value="NagB/RpiA_transferase-like"/>
</dbReference>
<evidence type="ECO:0000256" key="1">
    <source>
        <dbReference type="ARBA" id="ARBA00010466"/>
    </source>
</evidence>
<sequence>MTDMEQLLAVAKMYYEQGLTQQEIAEKVFLSRSHVSRMLKEARALGIVEIIIRSPFENHVSLEISLAERFGMEKILVAYTENTGPREEFNSVCSMGASYLNSILTNRSVLAVSKGKTVAATIGALKPSKTLPDMRFVQLAGSMESINPDIDEMFILQRVAALYGCDCKRLLVPYLLDDEESKALICRHSATREVLRCRKDVNTFISGVDTMLYWAERMDEKDVHPLMNQGAVGCMWGYFFDINGNIIDTPLYNRMIIPDRSIFQSAQTRICIASDRFKAKAILGALRGGMCNVLITNSKIASQILNLDAV</sequence>
<dbReference type="SUPFAM" id="SSF100950">
    <property type="entry name" value="NagB/RpiA/CoA transferase-like"/>
    <property type="match status" value="1"/>
</dbReference>
<comment type="similarity">
    <text evidence="1">Belongs to the SorC transcriptional regulatory family.</text>
</comment>
<dbReference type="Proteomes" id="UP001199319">
    <property type="component" value="Unassembled WGS sequence"/>
</dbReference>
<dbReference type="EMBL" id="JAJEPW010000013">
    <property type="protein sequence ID" value="MCC2129140.1"/>
    <property type="molecule type" value="Genomic_DNA"/>
</dbReference>
<dbReference type="GO" id="GO:0003677">
    <property type="term" value="F:DNA binding"/>
    <property type="evidence" value="ECO:0007669"/>
    <property type="project" value="UniProtKB-KW"/>
</dbReference>
<reference evidence="7" key="1">
    <citation type="submission" date="2021-10" db="EMBL/GenBank/DDBJ databases">
        <title>Anaerobic single-cell dispensing facilitates the cultivation of human gut bacteria.</title>
        <authorList>
            <person name="Afrizal A."/>
        </authorList>
    </citation>
    <scope>NUCLEOTIDE SEQUENCE</scope>
    <source>
        <strain evidence="7">CLA-AA-H272</strain>
    </source>
</reference>
<comment type="caution">
    <text evidence="7">The sequence shown here is derived from an EMBL/GenBank/DDBJ whole genome shotgun (WGS) entry which is preliminary data.</text>
</comment>
<dbReference type="GO" id="GO:0006352">
    <property type="term" value="P:DNA-templated transcription initiation"/>
    <property type="evidence" value="ECO:0007669"/>
    <property type="project" value="InterPro"/>
</dbReference>
<dbReference type="GO" id="GO:0030246">
    <property type="term" value="F:carbohydrate binding"/>
    <property type="evidence" value="ECO:0007669"/>
    <property type="project" value="InterPro"/>
</dbReference>
<evidence type="ECO:0000256" key="4">
    <source>
        <dbReference type="ARBA" id="ARBA00023163"/>
    </source>
</evidence>
<dbReference type="InterPro" id="IPR007630">
    <property type="entry name" value="RNA_pol_sigma70_r4"/>
</dbReference>
<gene>
    <name evidence="7" type="ORF">LKD37_06350</name>
</gene>
<dbReference type="PANTHER" id="PTHR34294">
    <property type="entry name" value="TRANSCRIPTIONAL REGULATOR-RELATED"/>
    <property type="match status" value="1"/>
</dbReference>
<evidence type="ECO:0000259" key="6">
    <source>
        <dbReference type="Pfam" id="PF04545"/>
    </source>
</evidence>
<dbReference type="Pfam" id="PF04198">
    <property type="entry name" value="Sugar-bind"/>
    <property type="match status" value="1"/>
</dbReference>
<keyword evidence="3" id="KW-0238">DNA-binding</keyword>
<dbReference type="PANTHER" id="PTHR34294:SF1">
    <property type="entry name" value="TRANSCRIPTIONAL REGULATOR LSRR"/>
    <property type="match status" value="1"/>
</dbReference>
<dbReference type="InterPro" id="IPR051054">
    <property type="entry name" value="SorC_transcr_regulators"/>
</dbReference>
<organism evidence="7 8">
    <name type="scientific">Brotocaccenecus cirricatena</name>
    <dbReference type="NCBI Taxonomy" id="3064195"/>
    <lineage>
        <taxon>Bacteria</taxon>
        <taxon>Bacillati</taxon>
        <taxon>Bacillota</taxon>
        <taxon>Clostridia</taxon>
        <taxon>Eubacteriales</taxon>
        <taxon>Oscillospiraceae</taxon>
        <taxon>Brotocaccenecus</taxon>
    </lineage>
</organism>
<name>A0AAE3DE52_9FIRM</name>
<evidence type="ECO:0000313" key="7">
    <source>
        <dbReference type="EMBL" id="MCC2129140.1"/>
    </source>
</evidence>
<feature type="domain" description="Sugar-binding" evidence="5">
    <location>
        <begin position="55"/>
        <end position="306"/>
    </location>
</feature>
<protein>
    <submittedName>
        <fullName evidence="7">Winged helix-turn-helix transcriptional regulator</fullName>
    </submittedName>
</protein>
<keyword evidence="8" id="KW-1185">Reference proteome</keyword>
<proteinExistence type="inferred from homology"/>
<dbReference type="AlphaFoldDB" id="A0AAE3DE52"/>
<dbReference type="InterPro" id="IPR007324">
    <property type="entry name" value="Sugar-bd_dom_put"/>
</dbReference>
<dbReference type="Pfam" id="PF04545">
    <property type="entry name" value="Sigma70_r4"/>
    <property type="match status" value="1"/>
</dbReference>
<dbReference type="InterPro" id="IPR036388">
    <property type="entry name" value="WH-like_DNA-bd_sf"/>
</dbReference>
<dbReference type="Gene3D" id="1.10.10.10">
    <property type="entry name" value="Winged helix-like DNA-binding domain superfamily/Winged helix DNA-binding domain"/>
    <property type="match status" value="1"/>
</dbReference>
<keyword evidence="2" id="KW-0805">Transcription regulation</keyword>
<dbReference type="GO" id="GO:0003700">
    <property type="term" value="F:DNA-binding transcription factor activity"/>
    <property type="evidence" value="ECO:0007669"/>
    <property type="project" value="InterPro"/>
</dbReference>
<dbReference type="Gene3D" id="3.40.50.1360">
    <property type="match status" value="1"/>
</dbReference>
<evidence type="ECO:0000259" key="5">
    <source>
        <dbReference type="Pfam" id="PF04198"/>
    </source>
</evidence>
<keyword evidence="4" id="KW-0804">Transcription</keyword>
<evidence type="ECO:0000256" key="2">
    <source>
        <dbReference type="ARBA" id="ARBA00023015"/>
    </source>
</evidence>